<dbReference type="AlphaFoldDB" id="A0A0K6HN62"/>
<dbReference type="Gene3D" id="3.20.20.150">
    <property type="entry name" value="Divalent-metal-dependent TIM barrel enzymes"/>
    <property type="match status" value="1"/>
</dbReference>
<keyword evidence="7 9" id="KW-0464">Manganese</keyword>
<organism evidence="10 11">
    <name type="scientific">Pannonibacter indicus</name>
    <dbReference type="NCBI Taxonomy" id="466044"/>
    <lineage>
        <taxon>Bacteria</taxon>
        <taxon>Pseudomonadati</taxon>
        <taxon>Pseudomonadota</taxon>
        <taxon>Alphaproteobacteria</taxon>
        <taxon>Hyphomicrobiales</taxon>
        <taxon>Stappiaceae</taxon>
        <taxon>Pannonibacter</taxon>
    </lineage>
</organism>
<dbReference type="NCBIfam" id="TIGR00695">
    <property type="entry name" value="uxuA"/>
    <property type="match status" value="1"/>
</dbReference>
<dbReference type="GO" id="GO:0042840">
    <property type="term" value="P:D-glucuronate catabolic process"/>
    <property type="evidence" value="ECO:0007669"/>
    <property type="project" value="TreeGrafter"/>
</dbReference>
<dbReference type="RefSeq" id="WP_055454149.1">
    <property type="nucleotide sequence ID" value="NZ_CYHE01000001.1"/>
</dbReference>
<keyword evidence="8 9" id="KW-0456">Lyase</keyword>
<dbReference type="InterPro" id="IPR036237">
    <property type="entry name" value="Xyl_isomerase-like_sf"/>
</dbReference>
<proteinExistence type="inferred from homology"/>
<dbReference type="NCBIfam" id="NF003027">
    <property type="entry name" value="PRK03906.1"/>
    <property type="match status" value="1"/>
</dbReference>
<sequence>MEQTWRWFGPADPVSLADIRQAGATGIVSALHDQPNGTVWPVERILERKAVIEAAGLTWSVVESIPVHEDIKTAAPGWERYAEAWVESMVNLARCGIRTICYNFMPVIDWTRTDLAYELPDGARCLRFDADAFAAFDLFILKREGAEAEYSAQEIDQARAAHAAMSEADVAKLMANIIAGLPGAEESYSLDSFRARLATYAEVDAERLRANLAAFLKIVIPVAEKEGVVLAIHPDDPPRPLFGLPRVVSTAADMKAIAAMVDSPANGFTFCTGSYGVRPDNNLVEMFEAHADRVHFLHLRATKREADPRSFHEAAHLDGDVDMVAVIKAVLLAERRRGIELPMRPDHGHQLLDDLRKTSNPGYPAIGRLRGLAELRGVERAIRAFI</sequence>
<comment type="similarity">
    <text evidence="4 9">Belongs to the mannonate dehydratase family.</text>
</comment>
<evidence type="ECO:0000256" key="8">
    <source>
        <dbReference type="ARBA" id="ARBA00023239"/>
    </source>
</evidence>
<dbReference type="GO" id="GO:0030145">
    <property type="term" value="F:manganese ion binding"/>
    <property type="evidence" value="ECO:0007669"/>
    <property type="project" value="TreeGrafter"/>
</dbReference>
<dbReference type="InterPro" id="IPR004628">
    <property type="entry name" value="Man_deHydtase"/>
</dbReference>
<dbReference type="SUPFAM" id="SSF51658">
    <property type="entry name" value="Xylose isomerase-like"/>
    <property type="match status" value="1"/>
</dbReference>
<evidence type="ECO:0000256" key="5">
    <source>
        <dbReference type="ARBA" id="ARBA00012927"/>
    </source>
</evidence>
<comment type="cofactor">
    <cofactor evidence="9">
        <name>Fe(2+)</name>
        <dbReference type="ChEBI" id="CHEBI:29033"/>
    </cofactor>
    <cofactor evidence="9">
        <name>Mn(2+)</name>
        <dbReference type="ChEBI" id="CHEBI:29035"/>
    </cofactor>
</comment>
<gene>
    <name evidence="9" type="primary">uxuA</name>
    <name evidence="10" type="ORF">Ga0061067_101437</name>
</gene>
<dbReference type="EC" id="4.2.1.8" evidence="5 9"/>
<dbReference type="GO" id="GO:0008198">
    <property type="term" value="F:ferrous iron binding"/>
    <property type="evidence" value="ECO:0007669"/>
    <property type="project" value="TreeGrafter"/>
</dbReference>
<dbReference type="OrthoDB" id="9780250at2"/>
<dbReference type="HAMAP" id="MF_00106">
    <property type="entry name" value="UxuA"/>
    <property type="match status" value="1"/>
</dbReference>
<dbReference type="UniPathway" id="UPA00246"/>
<evidence type="ECO:0000256" key="9">
    <source>
        <dbReference type="HAMAP-Rule" id="MF_00106"/>
    </source>
</evidence>
<evidence type="ECO:0000256" key="1">
    <source>
        <dbReference type="ARBA" id="ARBA00001794"/>
    </source>
</evidence>
<comment type="pathway">
    <text evidence="3 9">Carbohydrate metabolism; pentose and glucuronate interconversion.</text>
</comment>
<keyword evidence="6 9" id="KW-0408">Iron</keyword>
<dbReference type="Proteomes" id="UP000183900">
    <property type="component" value="Unassembled WGS sequence"/>
</dbReference>
<dbReference type="EMBL" id="CYHE01000001">
    <property type="protein sequence ID" value="CUA92314.1"/>
    <property type="molecule type" value="Genomic_DNA"/>
</dbReference>
<evidence type="ECO:0000256" key="3">
    <source>
        <dbReference type="ARBA" id="ARBA00004892"/>
    </source>
</evidence>
<accession>A0A0K6HN62</accession>
<evidence type="ECO:0000256" key="4">
    <source>
        <dbReference type="ARBA" id="ARBA00007389"/>
    </source>
</evidence>
<name>A0A0K6HN62_9HYPH</name>
<protein>
    <recommendedName>
        <fullName evidence="5 9">Mannonate dehydratase</fullName>
        <ecNumber evidence="5 9">4.2.1.8</ecNumber>
    </recommendedName>
    <alternativeName>
        <fullName evidence="9">D-mannonate hydro-lyase</fullName>
    </alternativeName>
</protein>
<evidence type="ECO:0000256" key="2">
    <source>
        <dbReference type="ARBA" id="ARBA00002713"/>
    </source>
</evidence>
<evidence type="ECO:0000256" key="7">
    <source>
        <dbReference type="ARBA" id="ARBA00023211"/>
    </source>
</evidence>
<evidence type="ECO:0000313" key="10">
    <source>
        <dbReference type="EMBL" id="CUA92314.1"/>
    </source>
</evidence>
<keyword evidence="11" id="KW-1185">Reference proteome</keyword>
<dbReference type="GO" id="GO:0008927">
    <property type="term" value="F:mannonate dehydratase activity"/>
    <property type="evidence" value="ECO:0007669"/>
    <property type="project" value="UniProtKB-UniRule"/>
</dbReference>
<comment type="function">
    <text evidence="2 9">Catalyzes the dehydration of D-mannonate.</text>
</comment>
<reference evidence="11" key="1">
    <citation type="submission" date="2015-08" db="EMBL/GenBank/DDBJ databases">
        <authorList>
            <person name="Varghese N."/>
        </authorList>
    </citation>
    <scope>NUCLEOTIDE SEQUENCE [LARGE SCALE GENOMIC DNA]</scope>
    <source>
        <strain evidence="11">DSM 23407</strain>
    </source>
</reference>
<dbReference type="PIRSF" id="PIRSF016049">
    <property type="entry name" value="Man_dehyd"/>
    <property type="match status" value="1"/>
</dbReference>
<dbReference type="PANTHER" id="PTHR30387:SF2">
    <property type="entry name" value="MANNONATE DEHYDRATASE"/>
    <property type="match status" value="1"/>
</dbReference>
<dbReference type="Pfam" id="PF03786">
    <property type="entry name" value="UxuA"/>
    <property type="match status" value="1"/>
</dbReference>
<evidence type="ECO:0000256" key="6">
    <source>
        <dbReference type="ARBA" id="ARBA00023004"/>
    </source>
</evidence>
<evidence type="ECO:0000313" key="11">
    <source>
        <dbReference type="Proteomes" id="UP000183900"/>
    </source>
</evidence>
<dbReference type="PANTHER" id="PTHR30387">
    <property type="entry name" value="MANNONATE DEHYDRATASE"/>
    <property type="match status" value="1"/>
</dbReference>
<comment type="catalytic activity">
    <reaction evidence="1 9">
        <text>D-mannonate = 2-dehydro-3-deoxy-D-gluconate + H2O</text>
        <dbReference type="Rhea" id="RHEA:20097"/>
        <dbReference type="ChEBI" id="CHEBI:15377"/>
        <dbReference type="ChEBI" id="CHEBI:17767"/>
        <dbReference type="ChEBI" id="CHEBI:57990"/>
        <dbReference type="EC" id="4.2.1.8"/>
    </reaction>
</comment>